<reference evidence="8" key="1">
    <citation type="journal article" date="2023" name="Nat. Microbiol.">
        <title>Babesia duncani multi-omics identifies virulence factors and drug targets.</title>
        <authorList>
            <person name="Singh P."/>
            <person name="Lonardi S."/>
            <person name="Liang Q."/>
            <person name="Vydyam P."/>
            <person name="Khabirova E."/>
            <person name="Fang T."/>
            <person name="Gihaz S."/>
            <person name="Thekkiniath J."/>
            <person name="Munshi M."/>
            <person name="Abel S."/>
            <person name="Ciampossin L."/>
            <person name="Batugedara G."/>
            <person name="Gupta M."/>
            <person name="Lu X.M."/>
            <person name="Lenz T."/>
            <person name="Chakravarty S."/>
            <person name="Cornillot E."/>
            <person name="Hu Y."/>
            <person name="Ma W."/>
            <person name="Gonzalez L.M."/>
            <person name="Sanchez S."/>
            <person name="Estrada K."/>
            <person name="Sanchez-Flores A."/>
            <person name="Montero E."/>
            <person name="Harb O.S."/>
            <person name="Le Roch K.G."/>
            <person name="Mamoun C.B."/>
        </authorList>
    </citation>
    <scope>NUCLEOTIDE SEQUENCE</scope>
    <source>
        <strain evidence="8">WA1</strain>
    </source>
</reference>
<keyword evidence="9" id="KW-1185">Reference proteome</keyword>
<dbReference type="EMBL" id="JALLKP010000003">
    <property type="protein sequence ID" value="KAK2196127.1"/>
    <property type="molecule type" value="Genomic_DNA"/>
</dbReference>
<proteinExistence type="predicted"/>
<evidence type="ECO:0000313" key="8">
    <source>
        <dbReference type="EMBL" id="KAK2196127.1"/>
    </source>
</evidence>
<dbReference type="SUPFAM" id="SSF57850">
    <property type="entry name" value="RING/U-box"/>
    <property type="match status" value="1"/>
</dbReference>
<evidence type="ECO:0000313" key="9">
    <source>
        <dbReference type="Proteomes" id="UP001214638"/>
    </source>
</evidence>
<dbReference type="KEGG" id="bdw:94337024"/>
<dbReference type="Gene3D" id="3.10.20.90">
    <property type="entry name" value="Phosphatidylinositol 3-kinase Catalytic Subunit, Chain A, domain 1"/>
    <property type="match status" value="1"/>
</dbReference>
<dbReference type="InterPro" id="IPR001841">
    <property type="entry name" value="Znf_RING"/>
</dbReference>
<dbReference type="GO" id="GO:0005634">
    <property type="term" value="C:nucleus"/>
    <property type="evidence" value="ECO:0007669"/>
    <property type="project" value="UniProtKB-SubCell"/>
</dbReference>
<dbReference type="Proteomes" id="UP001214638">
    <property type="component" value="Unassembled WGS sequence"/>
</dbReference>
<keyword evidence="2" id="KW-0479">Metal-binding</keyword>
<dbReference type="AlphaFoldDB" id="A0AAD9PKJ6"/>
<dbReference type="InterPro" id="IPR051507">
    <property type="entry name" value="PcG_RING_finger"/>
</dbReference>
<dbReference type="GO" id="GO:0008270">
    <property type="term" value="F:zinc ion binding"/>
    <property type="evidence" value="ECO:0007669"/>
    <property type="project" value="UniProtKB-KW"/>
</dbReference>
<dbReference type="InterPro" id="IPR017907">
    <property type="entry name" value="Znf_RING_CS"/>
</dbReference>
<dbReference type="PROSITE" id="PS00518">
    <property type="entry name" value="ZF_RING_1"/>
    <property type="match status" value="1"/>
</dbReference>
<evidence type="ECO:0000256" key="1">
    <source>
        <dbReference type="ARBA" id="ARBA00004123"/>
    </source>
</evidence>
<evidence type="ECO:0000256" key="6">
    <source>
        <dbReference type="PROSITE-ProRule" id="PRU00175"/>
    </source>
</evidence>
<keyword evidence="4" id="KW-0862">Zinc</keyword>
<gene>
    <name evidence="8" type="ORF">BdWA1_002727</name>
</gene>
<comment type="subcellular location">
    <subcellularLocation>
        <location evidence="1">Nucleus</location>
    </subcellularLocation>
</comment>
<feature type="domain" description="RING-type" evidence="7">
    <location>
        <begin position="152"/>
        <end position="191"/>
    </location>
</feature>
<evidence type="ECO:0000256" key="2">
    <source>
        <dbReference type="ARBA" id="ARBA00022723"/>
    </source>
</evidence>
<dbReference type="PANTHER" id="PTHR45893">
    <property type="entry name" value="POLYCOMB GROUP RING FINGER PROTEIN"/>
    <property type="match status" value="1"/>
</dbReference>
<keyword evidence="3 6" id="KW-0863">Zinc-finger</keyword>
<comment type="caution">
    <text evidence="8">The sequence shown here is derived from an EMBL/GenBank/DDBJ whole genome shotgun (WGS) entry which is preliminary data.</text>
</comment>
<name>A0AAD9PKJ6_9APIC</name>
<evidence type="ECO:0000256" key="5">
    <source>
        <dbReference type="ARBA" id="ARBA00023242"/>
    </source>
</evidence>
<evidence type="ECO:0000259" key="7">
    <source>
        <dbReference type="PROSITE" id="PS50089"/>
    </source>
</evidence>
<accession>A0AAD9PKJ6</accession>
<dbReference type="InterPro" id="IPR013083">
    <property type="entry name" value="Znf_RING/FYVE/PHD"/>
</dbReference>
<sequence length="400" mass="45796">MDPSSSSSTDKALEFSKLLEAADATSLELVPLTKVAKTLTVKSPLIFQKILENHNRDLESPKTRRHRQISSASHFHDQNVAISKAEFAKRIEVMRRWYDRLPIVKSIHSKVLTVNQNDKHITIPKQQPIMYESTEGLDIKFVLGMLTDVLTCPLCKGLFCNAHTVKECMHTFCKSCIIMSTINGLICPTCRSPLPPDILEGIEYDNNIQGLVDKLFPKFNEVESEKKRNLDKRMVMVQSENTNDLVVNDKTLKKKTSEKLLDCTFRFIEMFLQNKRGNLNTLGVNVTCLALLHECDAVDLDILFANVSVYISPGDREPNQAMKPNSKKKYHRRFICVPKITFMGEISNYLVHSFNYNSHARIVIMLDKTPLPKNHSIEFICKSRKIDMSSCIMLRYRIIE</sequence>
<dbReference type="PROSITE" id="PS50089">
    <property type="entry name" value="ZF_RING_2"/>
    <property type="match status" value="1"/>
</dbReference>
<dbReference type="Gene3D" id="3.30.40.10">
    <property type="entry name" value="Zinc/RING finger domain, C3HC4 (zinc finger)"/>
    <property type="match status" value="1"/>
</dbReference>
<dbReference type="RefSeq" id="XP_067802969.1">
    <property type="nucleotide sequence ID" value="XM_067947747.1"/>
</dbReference>
<organism evidence="8 9">
    <name type="scientific">Babesia duncani</name>
    <dbReference type="NCBI Taxonomy" id="323732"/>
    <lineage>
        <taxon>Eukaryota</taxon>
        <taxon>Sar</taxon>
        <taxon>Alveolata</taxon>
        <taxon>Apicomplexa</taxon>
        <taxon>Aconoidasida</taxon>
        <taxon>Piroplasmida</taxon>
        <taxon>Babesiidae</taxon>
        <taxon>Babesia</taxon>
    </lineage>
</organism>
<keyword evidence="5" id="KW-0539">Nucleus</keyword>
<evidence type="ECO:0000256" key="4">
    <source>
        <dbReference type="ARBA" id="ARBA00022833"/>
    </source>
</evidence>
<protein>
    <submittedName>
        <fullName evidence="8">Bifunctional Zinc finger</fullName>
    </submittedName>
</protein>
<dbReference type="GeneID" id="94337024"/>
<evidence type="ECO:0000256" key="3">
    <source>
        <dbReference type="ARBA" id="ARBA00022771"/>
    </source>
</evidence>